<gene>
    <name evidence="2" type="ORF">EAH74_27725</name>
</gene>
<dbReference type="EMBL" id="RCZA01000014">
    <property type="protein sequence ID" value="TPG77117.1"/>
    <property type="molecule type" value="Genomic_DNA"/>
</dbReference>
<comment type="caution">
    <text evidence="2">The sequence shown here is derived from an EMBL/GenBank/DDBJ whole genome shotgun (WGS) entry which is preliminary data.</text>
</comment>
<reference evidence="2 3" key="1">
    <citation type="journal article" date="2019" name="Environ. Microbiol.">
        <title>Species interactions and distinct microbial communities in high Arctic permafrost affected cryosols are associated with the CH4 and CO2 gas fluxes.</title>
        <authorList>
            <person name="Altshuler I."/>
            <person name="Hamel J."/>
            <person name="Turney S."/>
            <person name="Magnuson E."/>
            <person name="Levesque R."/>
            <person name="Greer C."/>
            <person name="Whyte L.G."/>
        </authorList>
    </citation>
    <scope>NUCLEOTIDE SEQUENCE [LARGE SCALE GENOMIC DNA]</scope>
    <source>
        <strain evidence="2 3">OWC5</strain>
    </source>
</reference>
<organism evidence="2 3">
    <name type="scientific">Pseudomonas mandelii</name>
    <dbReference type="NCBI Taxonomy" id="75612"/>
    <lineage>
        <taxon>Bacteria</taxon>
        <taxon>Pseudomonadati</taxon>
        <taxon>Pseudomonadota</taxon>
        <taxon>Gammaproteobacteria</taxon>
        <taxon>Pseudomonadales</taxon>
        <taxon>Pseudomonadaceae</taxon>
        <taxon>Pseudomonas</taxon>
    </lineage>
</organism>
<dbReference type="AlphaFoldDB" id="A0A502HQT2"/>
<accession>A0A502HQT2</accession>
<dbReference type="Proteomes" id="UP000320914">
    <property type="component" value="Unassembled WGS sequence"/>
</dbReference>
<protein>
    <submittedName>
        <fullName evidence="2">Uncharacterized protein</fullName>
    </submittedName>
</protein>
<sequence length="137" mass="15633">MPRAFTPKELKAITNLVRDWPTDKKLTWDAICQASESVLDFVPTRQAFVDKPAVINAYKVRKAAITSHRDRLASVPKPKSLTAAAETIARQQLQISQLKDELQRMADMARRFIHNAVLHGLKREDLNVPLPKHDRKE</sequence>
<feature type="coiled-coil region" evidence="1">
    <location>
        <begin position="81"/>
        <end position="108"/>
    </location>
</feature>
<name>A0A502HQT2_9PSED</name>
<evidence type="ECO:0000256" key="1">
    <source>
        <dbReference type="SAM" id="Coils"/>
    </source>
</evidence>
<proteinExistence type="predicted"/>
<keyword evidence="1" id="KW-0175">Coiled coil</keyword>
<evidence type="ECO:0000313" key="3">
    <source>
        <dbReference type="Proteomes" id="UP000320914"/>
    </source>
</evidence>
<evidence type="ECO:0000313" key="2">
    <source>
        <dbReference type="EMBL" id="TPG77117.1"/>
    </source>
</evidence>
<dbReference type="RefSeq" id="WP_140682751.1">
    <property type="nucleotide sequence ID" value="NZ_RCZA01000014.1"/>
</dbReference>